<dbReference type="Pfam" id="PF01435">
    <property type="entry name" value="Peptidase_M48"/>
    <property type="match status" value="1"/>
</dbReference>
<evidence type="ECO:0000256" key="1">
    <source>
        <dbReference type="ARBA" id="ARBA00022670"/>
    </source>
</evidence>
<keyword evidence="2" id="KW-0479">Metal-binding</keyword>
<dbReference type="Proteomes" id="UP000286287">
    <property type="component" value="Unassembled WGS sequence"/>
</dbReference>
<keyword evidence="11" id="KW-1185">Reference proteome</keyword>
<dbReference type="Pfam" id="PF23368">
    <property type="entry name" value="DUF7092"/>
    <property type="match status" value="1"/>
</dbReference>
<dbReference type="EMBL" id="QYUJ01000014">
    <property type="protein sequence ID" value="RJF73831.1"/>
    <property type="molecule type" value="Genomic_DNA"/>
</dbReference>
<keyword evidence="1 6" id="KW-0645">Protease</keyword>
<dbReference type="OrthoDB" id="9810445at2"/>
<keyword evidence="7" id="KW-0812">Transmembrane</keyword>
<name>A0A418VCF1_9DEIO</name>
<keyword evidence="5 6" id="KW-0482">Metalloprotease</keyword>
<comment type="cofactor">
    <cofactor evidence="6">
        <name>Zn(2+)</name>
        <dbReference type="ChEBI" id="CHEBI:29105"/>
    </cofactor>
    <text evidence="6">Binds 1 zinc ion per subunit.</text>
</comment>
<evidence type="ECO:0000256" key="7">
    <source>
        <dbReference type="SAM" id="Phobius"/>
    </source>
</evidence>
<comment type="similarity">
    <text evidence="6">Belongs to the peptidase M48 family.</text>
</comment>
<proteinExistence type="inferred from homology"/>
<reference evidence="10 11" key="1">
    <citation type="submission" date="2018-09" db="EMBL/GenBank/DDBJ databases">
        <authorList>
            <person name="Zhu H."/>
        </authorList>
    </citation>
    <scope>NUCLEOTIDE SEQUENCE [LARGE SCALE GENOMIC DNA]</scope>
    <source>
        <strain evidence="10 11">K2S05-167</strain>
    </source>
</reference>
<dbReference type="GO" id="GO:0046872">
    <property type="term" value="F:metal ion binding"/>
    <property type="evidence" value="ECO:0007669"/>
    <property type="project" value="UniProtKB-KW"/>
</dbReference>
<evidence type="ECO:0000256" key="4">
    <source>
        <dbReference type="ARBA" id="ARBA00022833"/>
    </source>
</evidence>
<sequence>MTEGLNLKIEGIYFDGRSSRNRAALLQVVGEQVLLQVQPDGPLSALEERWQVSDLRIEPPLGRIRRIVKLPGGGRFETPDDAAISRLEAGTTRNRGLGRVRHIESRWSLTLGTLAALGVVTWGFLTYGLPALARQAAAATPRSVLASFDREAIKLLDNGEFMGPSRLSAARQAQLQQQFRQVRDWAGGAYPYTLLLRDGKPQKAGGRGFSIGANAFALPNGTVVMTDQLVALAGSDRELMGVLAHETGHVTHRHALSSVYQGLGLSLLGVALTGDLVSATSFAAAVPTTLLSNGYSRRAETQSDEVAGAYMMQAYGTTSPLRRILARLEKDDLKATEDSIQDAGRAEDMLNTHPGTKQRIEHLRAIEEQGKPAP</sequence>
<dbReference type="AlphaFoldDB" id="A0A418VCF1"/>
<evidence type="ECO:0000256" key="5">
    <source>
        <dbReference type="ARBA" id="ARBA00023049"/>
    </source>
</evidence>
<keyword evidence="3 6" id="KW-0378">Hydrolase</keyword>
<dbReference type="InterPro" id="IPR055518">
    <property type="entry name" value="DUF7092"/>
</dbReference>
<evidence type="ECO:0000259" key="9">
    <source>
        <dbReference type="Pfam" id="PF23368"/>
    </source>
</evidence>
<organism evidence="10 11">
    <name type="scientific">Deinococcus cavernae</name>
    <dbReference type="NCBI Taxonomy" id="2320857"/>
    <lineage>
        <taxon>Bacteria</taxon>
        <taxon>Thermotogati</taxon>
        <taxon>Deinococcota</taxon>
        <taxon>Deinococci</taxon>
        <taxon>Deinococcales</taxon>
        <taxon>Deinococcaceae</taxon>
        <taxon>Deinococcus</taxon>
    </lineage>
</organism>
<evidence type="ECO:0000313" key="10">
    <source>
        <dbReference type="EMBL" id="RJF73831.1"/>
    </source>
</evidence>
<keyword evidence="7" id="KW-1133">Transmembrane helix</keyword>
<feature type="transmembrane region" description="Helical" evidence="7">
    <location>
        <begin position="107"/>
        <end position="125"/>
    </location>
</feature>
<comment type="caution">
    <text evidence="10">The sequence shown here is derived from an EMBL/GenBank/DDBJ whole genome shotgun (WGS) entry which is preliminary data.</text>
</comment>
<dbReference type="CDD" id="cd07332">
    <property type="entry name" value="M48C_Oma1_like"/>
    <property type="match status" value="1"/>
</dbReference>
<evidence type="ECO:0000259" key="8">
    <source>
        <dbReference type="Pfam" id="PF01435"/>
    </source>
</evidence>
<dbReference type="PANTHER" id="PTHR22726:SF1">
    <property type="entry name" value="METALLOENDOPEPTIDASE OMA1, MITOCHONDRIAL"/>
    <property type="match status" value="1"/>
</dbReference>
<accession>A0A418VCF1</accession>
<dbReference type="RefSeq" id="WP_119766588.1">
    <property type="nucleotide sequence ID" value="NZ_QYUJ01000014.1"/>
</dbReference>
<feature type="domain" description="DUF7092" evidence="9">
    <location>
        <begin position="9"/>
        <end position="89"/>
    </location>
</feature>
<evidence type="ECO:0000313" key="11">
    <source>
        <dbReference type="Proteomes" id="UP000286287"/>
    </source>
</evidence>
<dbReference type="GO" id="GO:0051603">
    <property type="term" value="P:proteolysis involved in protein catabolic process"/>
    <property type="evidence" value="ECO:0007669"/>
    <property type="project" value="TreeGrafter"/>
</dbReference>
<feature type="domain" description="Peptidase M48" evidence="8">
    <location>
        <begin position="213"/>
        <end position="366"/>
    </location>
</feature>
<dbReference type="GO" id="GO:0004222">
    <property type="term" value="F:metalloendopeptidase activity"/>
    <property type="evidence" value="ECO:0007669"/>
    <property type="project" value="InterPro"/>
</dbReference>
<dbReference type="InterPro" id="IPR001915">
    <property type="entry name" value="Peptidase_M48"/>
</dbReference>
<evidence type="ECO:0000256" key="3">
    <source>
        <dbReference type="ARBA" id="ARBA00022801"/>
    </source>
</evidence>
<dbReference type="PANTHER" id="PTHR22726">
    <property type="entry name" value="METALLOENDOPEPTIDASE OMA1"/>
    <property type="match status" value="1"/>
</dbReference>
<keyword evidence="7" id="KW-0472">Membrane</keyword>
<evidence type="ECO:0000256" key="2">
    <source>
        <dbReference type="ARBA" id="ARBA00022723"/>
    </source>
</evidence>
<gene>
    <name evidence="10" type="ORF">D3875_16890</name>
</gene>
<dbReference type="InterPro" id="IPR051156">
    <property type="entry name" value="Mito/Outer_Membr_Metalloprot"/>
</dbReference>
<dbReference type="GO" id="GO:0016020">
    <property type="term" value="C:membrane"/>
    <property type="evidence" value="ECO:0007669"/>
    <property type="project" value="TreeGrafter"/>
</dbReference>
<keyword evidence="4 6" id="KW-0862">Zinc</keyword>
<protein>
    <submittedName>
        <fullName evidence="10">Uncharacterized protein</fullName>
    </submittedName>
</protein>
<evidence type="ECO:0000256" key="6">
    <source>
        <dbReference type="RuleBase" id="RU003983"/>
    </source>
</evidence>
<dbReference type="Gene3D" id="3.30.2010.10">
    <property type="entry name" value="Metalloproteases ('zincins'), catalytic domain"/>
    <property type="match status" value="1"/>
</dbReference>